<sequence>MLRLLVTRVAASLRAAVVLPGPVLERTRAGTLRAARLRTGTLRTRTLPTRTLRTGALCLPGPLGQSGSGPLRRPRTGLCLLRPLPVTLRLPGPLPLMLLRPRTLPLRQSRPLLLPGPALRLARAALGVAGTAGPLLLARAVLRRTGTDGARQRLADLELGPLGHLADLGHDVTALAHESVVDREVVGGGGGGSHGSFLRGGSSCTGAGVRPQMFSAAGRSRRYTPARFVQEGESCPEREGGRDRAYILASVSA</sequence>
<dbReference type="EMBL" id="JJMG01000204">
    <property type="protein sequence ID" value="KEG39159.1"/>
    <property type="molecule type" value="Genomic_DNA"/>
</dbReference>
<evidence type="ECO:0000313" key="1">
    <source>
        <dbReference type="EMBL" id="KEG39159.1"/>
    </source>
</evidence>
<proteinExistence type="predicted"/>
<dbReference type="Proteomes" id="UP000027632">
    <property type="component" value="Unassembled WGS sequence"/>
</dbReference>
<gene>
    <name evidence="1" type="ORF">DJ64_16860</name>
</gene>
<organism evidence="1 2">
    <name type="scientific">Streptomyces griseorubens</name>
    <dbReference type="NCBI Taxonomy" id="66897"/>
    <lineage>
        <taxon>Bacteria</taxon>
        <taxon>Bacillati</taxon>
        <taxon>Actinomycetota</taxon>
        <taxon>Actinomycetes</taxon>
        <taxon>Kitasatosporales</taxon>
        <taxon>Streptomycetaceae</taxon>
        <taxon>Streptomyces</taxon>
        <taxon>Streptomyces althioticus group</taxon>
    </lineage>
</organism>
<protein>
    <submittedName>
        <fullName evidence="1">Uncharacterized protein</fullName>
    </submittedName>
</protein>
<accession>A0ABR4SVD5</accession>
<reference evidence="1 2" key="1">
    <citation type="submission" date="2014-04" db="EMBL/GenBank/DDBJ databases">
        <title>Draft genome sequence of the novel Streptomyces griseorubens JSD-1 playing a role in carbon and nitrogen cycle.</title>
        <authorList>
            <consortium name="Shanghai Jiao Tong University"/>
            <person name="Feng H."/>
            <person name="Sun Y."/>
            <person name="Zhi Y."/>
            <person name="Mao L."/>
            <person name="Luo Y."/>
            <person name="Wei X."/>
            <person name="Zhou P."/>
        </authorList>
    </citation>
    <scope>NUCLEOTIDE SEQUENCE [LARGE SCALE GENOMIC DNA]</scope>
    <source>
        <strain evidence="1 2">JSD-1</strain>
    </source>
</reference>
<name>A0ABR4SVD5_9ACTN</name>
<keyword evidence="2" id="KW-1185">Reference proteome</keyword>
<evidence type="ECO:0000313" key="2">
    <source>
        <dbReference type="Proteomes" id="UP000027632"/>
    </source>
</evidence>
<comment type="caution">
    <text evidence="1">The sequence shown here is derived from an EMBL/GenBank/DDBJ whole genome shotgun (WGS) entry which is preliminary data.</text>
</comment>